<sequence>DQFIGPSKRYADIIIPEGGKNKVAIDLLVTKIRSLLREE</sequence>
<protein>
    <submittedName>
        <fullName evidence="1">Uridine kinase</fullName>
    </submittedName>
</protein>
<comment type="caution">
    <text evidence="1">The sequence shown here is derived from an EMBL/GenBank/DDBJ whole genome shotgun (WGS) entry which is preliminary data.</text>
</comment>
<dbReference type="AlphaFoldDB" id="A0A7Y2E9J1"/>
<keyword evidence="1" id="KW-0808">Transferase</keyword>
<dbReference type="GO" id="GO:0016301">
    <property type="term" value="F:kinase activity"/>
    <property type="evidence" value="ECO:0007669"/>
    <property type="project" value="UniProtKB-KW"/>
</dbReference>
<dbReference type="Proteomes" id="UP000547674">
    <property type="component" value="Unassembled WGS sequence"/>
</dbReference>
<accession>A0A7Y2E9J1</accession>
<organism evidence="1 2">
    <name type="scientific">Eiseniibacteriota bacterium</name>
    <dbReference type="NCBI Taxonomy" id="2212470"/>
    <lineage>
        <taxon>Bacteria</taxon>
        <taxon>Candidatus Eiseniibacteriota</taxon>
    </lineage>
</organism>
<evidence type="ECO:0000313" key="2">
    <source>
        <dbReference type="Proteomes" id="UP000547674"/>
    </source>
</evidence>
<keyword evidence="1" id="KW-0418">Kinase</keyword>
<dbReference type="InterPro" id="IPR027417">
    <property type="entry name" value="P-loop_NTPase"/>
</dbReference>
<evidence type="ECO:0000313" key="1">
    <source>
        <dbReference type="EMBL" id="NNF07728.1"/>
    </source>
</evidence>
<name>A0A7Y2E9J1_UNCEI</name>
<reference evidence="1 2" key="1">
    <citation type="submission" date="2020-03" db="EMBL/GenBank/DDBJ databases">
        <title>Metabolic flexibility allows generalist bacteria to become dominant in a frequently disturbed ecosystem.</title>
        <authorList>
            <person name="Chen Y.-J."/>
            <person name="Leung P.M."/>
            <person name="Bay S.K."/>
            <person name="Hugenholtz P."/>
            <person name="Kessler A.J."/>
            <person name="Shelley G."/>
            <person name="Waite D.W."/>
            <person name="Cook P.L."/>
            <person name="Greening C."/>
        </authorList>
    </citation>
    <scope>NUCLEOTIDE SEQUENCE [LARGE SCALE GENOMIC DNA]</scope>
    <source>
        <strain evidence="1">SS_bin_28</strain>
    </source>
</reference>
<gene>
    <name evidence="1" type="ORF">HKN21_13275</name>
</gene>
<dbReference type="Gene3D" id="3.40.50.300">
    <property type="entry name" value="P-loop containing nucleotide triphosphate hydrolases"/>
    <property type="match status" value="1"/>
</dbReference>
<dbReference type="EMBL" id="JABDJR010000533">
    <property type="protein sequence ID" value="NNF07728.1"/>
    <property type="molecule type" value="Genomic_DNA"/>
</dbReference>
<feature type="non-terminal residue" evidence="1">
    <location>
        <position position="1"/>
    </location>
</feature>
<proteinExistence type="predicted"/>